<feature type="compositionally biased region" description="Polar residues" evidence="1">
    <location>
        <begin position="1991"/>
        <end position="2013"/>
    </location>
</feature>
<feature type="region of interest" description="Disordered" evidence="1">
    <location>
        <begin position="1518"/>
        <end position="1559"/>
    </location>
</feature>
<feature type="compositionally biased region" description="Basic and acidic residues" evidence="1">
    <location>
        <begin position="393"/>
        <end position="416"/>
    </location>
</feature>
<feature type="region of interest" description="Disordered" evidence="1">
    <location>
        <begin position="212"/>
        <end position="841"/>
    </location>
</feature>
<feature type="region of interest" description="Disordered" evidence="1">
    <location>
        <begin position="879"/>
        <end position="934"/>
    </location>
</feature>
<feature type="compositionally biased region" description="Basic and acidic residues" evidence="1">
    <location>
        <begin position="1750"/>
        <end position="1790"/>
    </location>
</feature>
<feature type="region of interest" description="Disordered" evidence="1">
    <location>
        <begin position="141"/>
        <end position="173"/>
    </location>
</feature>
<feature type="compositionally biased region" description="Basic and acidic residues" evidence="1">
    <location>
        <begin position="1092"/>
        <end position="1107"/>
    </location>
</feature>
<feature type="region of interest" description="Disordered" evidence="1">
    <location>
        <begin position="1285"/>
        <end position="1480"/>
    </location>
</feature>
<feature type="compositionally biased region" description="Polar residues" evidence="1">
    <location>
        <begin position="1396"/>
        <end position="1418"/>
    </location>
</feature>
<feature type="compositionally biased region" description="Basic and acidic residues" evidence="1">
    <location>
        <begin position="636"/>
        <end position="656"/>
    </location>
</feature>
<feature type="compositionally biased region" description="Basic and acidic residues" evidence="1">
    <location>
        <begin position="1467"/>
        <end position="1476"/>
    </location>
</feature>
<proteinExistence type="predicted"/>
<evidence type="ECO:0000313" key="2">
    <source>
        <dbReference type="EMBL" id="CEM40716.1"/>
    </source>
</evidence>
<feature type="region of interest" description="Disordered" evidence="1">
    <location>
        <begin position="1574"/>
        <end position="1621"/>
    </location>
</feature>
<feature type="compositionally biased region" description="Polar residues" evidence="1">
    <location>
        <begin position="1941"/>
        <end position="1953"/>
    </location>
</feature>
<reference evidence="2" key="1">
    <citation type="submission" date="2014-11" db="EMBL/GenBank/DDBJ databases">
        <authorList>
            <person name="Otto D Thomas"/>
            <person name="Naeem Raeece"/>
        </authorList>
    </citation>
    <scope>NUCLEOTIDE SEQUENCE</scope>
</reference>
<feature type="compositionally biased region" description="Acidic residues" evidence="1">
    <location>
        <begin position="699"/>
        <end position="708"/>
    </location>
</feature>
<feature type="compositionally biased region" description="Acidic residues" evidence="1">
    <location>
        <begin position="152"/>
        <end position="165"/>
    </location>
</feature>
<feature type="region of interest" description="Disordered" evidence="1">
    <location>
        <begin position="1721"/>
        <end position="2124"/>
    </location>
</feature>
<name>A0A0G4HAC0_9ALVE</name>
<feature type="compositionally biased region" description="Basic and acidic residues" evidence="1">
    <location>
        <begin position="141"/>
        <end position="151"/>
    </location>
</feature>
<feature type="compositionally biased region" description="Basic and acidic residues" evidence="1">
    <location>
        <begin position="266"/>
        <end position="302"/>
    </location>
</feature>
<feature type="compositionally biased region" description="Polar residues" evidence="1">
    <location>
        <begin position="904"/>
        <end position="929"/>
    </location>
</feature>
<feature type="compositionally biased region" description="Basic and acidic residues" evidence="1">
    <location>
        <begin position="2059"/>
        <end position="2083"/>
    </location>
</feature>
<feature type="compositionally biased region" description="Acidic residues" evidence="1">
    <location>
        <begin position="303"/>
        <end position="315"/>
    </location>
</feature>
<feature type="compositionally biased region" description="Basic and acidic residues" evidence="1">
    <location>
        <begin position="1663"/>
        <end position="1678"/>
    </location>
</feature>
<feature type="compositionally biased region" description="Pro residues" evidence="1">
    <location>
        <begin position="1541"/>
        <end position="1554"/>
    </location>
</feature>
<feature type="compositionally biased region" description="Basic and acidic residues" evidence="1">
    <location>
        <begin position="1971"/>
        <end position="1980"/>
    </location>
</feature>
<evidence type="ECO:0000256" key="1">
    <source>
        <dbReference type="SAM" id="MobiDB-lite"/>
    </source>
</evidence>
<feature type="compositionally biased region" description="Low complexity" evidence="1">
    <location>
        <begin position="340"/>
        <end position="370"/>
    </location>
</feature>
<feature type="compositionally biased region" description="Polar residues" evidence="1">
    <location>
        <begin position="809"/>
        <end position="822"/>
    </location>
</feature>
<sequence>MHAEASVPKSRAQKSVSFGSISVSTFQKASRSSADAVLEEFSSETLKKFSKLCNSKLELIKRKKQLLDEELDGGHSGTHGALTTPDALFDGVDDAELDSLGLNPNDAFKLAFLCSHFGAEDHALLCLDFVASRAPELVLQKETEKAERTEESTGDGEEERDGDEGQSERKKSLSFASRLPMHLQEYLAEQLTCTARGREMLQATLGRRLSALQEDDEEERFDFDDLQQPEKSAEELEGLQDGGGGGESREDTEPREDDSAALNPVKHMEKRGDAKKEKEGSGGRGDEGRGSEPFQDKERDEATESEEEEDDEEEGGEKGRAGREGRSSVNSGGLEPLRNTISASSVSVSSSSSSSSSSPLSLSSSTPSISFRVSARDAEKKDTEESASLSDTSPDREKRAGVEELNRQCSEEHNDETPSLMPSKSDMAMQPSASVSPFVAEDPRASHGFGRRRSFEARRGSANSDPPSESIPHGSMRRESESSERRGSVIVHQVDADSRDSGKLQPETETEESSEDERGGSHKKSSPLTAFAEHQEADPASSSSAALFDKGDNEQKNALEEVEVEAESCDKELLERLGIEEEEAAEEKGEEKDTSSNSHLSSTSLDSPLYAHDSRYMSLSCIRPPACNPQAEEEQERGGGEVEPFEDWKDDEKREEAEESDTSPRAVSETLVTARRIRGTRVPPQPSDTEGVPIGLSQSDDEEVDLEVSPDTTVRSPAGRLVFSLLTESPDSERGYSIERPSADTSRARDTKRQQQWNPESDAVPTRDICAEEREEAEEEKGFQPPFRTRGSPNDHTETENEHCPPLFPQTQRYVADSSPTIVITPPNGEDSPNANTPSVLRPLFFTHTSPARQALTQVMEDEDLVAITQEENEAVTADALYFQKDTAEPPKPLTETPAPSPAPIQQTPPNASDVQSQPKMQDQANAKSAASPHCCAASRDAETLMAAAAQNKLSSHLHQIPSWYRAGMPPGPSGTQGDPNPQPSVQTEIFRQSHAMTKPLLQPTRPTAPLQAVAPQESERFSFAVRSPPPSSCQVMLPHFHCQNCSSPVPPPFLPFYDSVNCSRPLVYAPTAQPAAEKTKKERSGLAALLDEMKGRGKEVRTKQEGHVGFQPEMPRSYDRLDRPPSQKDSPIPFSLAALRERDKRKKDSRQLDTSYVFSAPERSALQSLQDGSANKSLPGSGSNTKAKKGAELQKRSDSLSVPFPGDASLSLELQRLEEEAEERLRSGELSVEVTALQRELLITCRREAEVAARLSSISTNLADLERLNSQVIAGDLPQVLFQSHSPPPKQGTNLIRTKPQFHPTRWEPPASLSALRSAPQAIAPPSPTGARLKPLLPQFPSGSSHPDLQEFLLSRQEARLKQQQQQERSRSADRKSPQSSLQALLAEQKKGQKGNLTAISPPKSRQQPTITIQGASHSPPRFFYQDGPHFAPLSDSEAKLTSRSAATGSRVGHTVRSSSRAKLRHSYDHSDPLNDGKTPMAIPHNVGGQFVWMEQPALEVPGGALMELPCVVHDSPPQAPLQQTHNSPSGPCIVIPAAIDPPPSPPSSPPRQAPLGRPQRSLAIAARLRTKALRMQRQQRQEKQQRLRAEEAERRREAEERGGPCLPVSKPQGGSTVGREPAAIVSSHVLSNPPPPANINRSVLRLTGSGSADSASFPRPIRAEDEKEKQLQKEQEDVPTQIIRGTEDTPVIPPSANADTSCRLCAIEQQPPLPLVVQQTGVMGRPSRRTTSLGDRPSDLKVSSIESLHIRHDKKETSDLPETQKKNQEILEKEPKEDLKKQTADAPRRPPKSLSWEVEIKGAARRPLPPPPARLRDRSSSSRPKSLRQPLSPSLRSHLMPHLQRREKKGYVGGGVKGNSLSNKEGPRKPRVETQSQPQVPTPPVDVPPPSGPVKVWRGGPAGGPPPRLSLKEAQTTVDSMTAGNVNPPLKGRGKSHLPASTNTLSGSRGSNRPGRMRRTLSLLSTEEEGTRAQRKENGAAAGGRIDGTHQQGIRTNNEQGRNKATPSLIQMRNRRKQLQEIKTKGFLTSKARKGFEKSSSMTPSSGGKEAGSFFVELHHSSDSDLEGRHDRLTQARHKNESINSLSAPQRHAPSPGDDELRGSQGNGALGSTPTMRSPLLR</sequence>
<feature type="compositionally biased region" description="Polar residues" evidence="1">
    <location>
        <begin position="1522"/>
        <end position="1531"/>
    </location>
</feature>
<dbReference type="VEuPathDB" id="CryptoDB:Cvel_25502"/>
<feature type="compositionally biased region" description="Basic and acidic residues" evidence="1">
    <location>
        <begin position="1117"/>
        <end position="1127"/>
    </location>
</feature>
<feature type="compositionally biased region" description="Basic and acidic residues" evidence="1">
    <location>
        <begin position="568"/>
        <end position="579"/>
    </location>
</feature>
<accession>A0A0G4HAC0</accession>
<feature type="compositionally biased region" description="Basic and acidic residues" evidence="1">
    <location>
        <begin position="793"/>
        <end position="803"/>
    </location>
</feature>
<feature type="compositionally biased region" description="Polar residues" evidence="1">
    <location>
        <begin position="1915"/>
        <end position="1927"/>
    </location>
</feature>
<feature type="compositionally biased region" description="Polar residues" evidence="1">
    <location>
        <begin position="974"/>
        <end position="986"/>
    </location>
</feature>
<feature type="compositionally biased region" description="Acidic residues" evidence="1">
    <location>
        <begin position="213"/>
        <end position="227"/>
    </location>
</feature>
<organism evidence="2">
    <name type="scientific">Chromera velia CCMP2878</name>
    <dbReference type="NCBI Taxonomy" id="1169474"/>
    <lineage>
        <taxon>Eukaryota</taxon>
        <taxon>Sar</taxon>
        <taxon>Alveolata</taxon>
        <taxon>Colpodellida</taxon>
        <taxon>Chromeraceae</taxon>
        <taxon>Chromera</taxon>
    </lineage>
</organism>
<feature type="region of interest" description="Disordered" evidence="1">
    <location>
        <begin position="1651"/>
        <end position="1679"/>
    </location>
</feature>
<gene>
    <name evidence="2" type="ORF">Cvel_25502</name>
</gene>
<feature type="compositionally biased region" description="Basic and acidic residues" evidence="1">
    <location>
        <begin position="476"/>
        <end position="487"/>
    </location>
</feature>
<protein>
    <submittedName>
        <fullName evidence="2">Uncharacterized protein</fullName>
    </submittedName>
</protein>
<feature type="compositionally biased region" description="Basic and acidic residues" evidence="1">
    <location>
        <begin position="1369"/>
        <end position="1378"/>
    </location>
</feature>
<feature type="region of interest" description="Disordered" evidence="1">
    <location>
        <begin position="1075"/>
        <end position="1206"/>
    </location>
</feature>
<dbReference type="EMBL" id="CDMZ01002093">
    <property type="protein sequence ID" value="CEM40716.1"/>
    <property type="molecule type" value="Genomic_DNA"/>
</dbReference>
<feature type="compositionally biased region" description="Basic and acidic residues" evidence="1">
    <location>
        <begin position="1581"/>
        <end position="1604"/>
    </location>
</feature>
<feature type="compositionally biased region" description="Low complexity" evidence="1">
    <location>
        <begin position="595"/>
        <end position="607"/>
    </location>
</feature>
<feature type="compositionally biased region" description="Pro residues" evidence="1">
    <location>
        <begin position="1882"/>
        <end position="1894"/>
    </location>
</feature>
<feature type="compositionally biased region" description="Basic and acidic residues" evidence="1">
    <location>
        <begin position="549"/>
        <end position="559"/>
    </location>
</feature>
<feature type="compositionally biased region" description="Basic and acidic residues" evidence="1">
    <location>
        <begin position="316"/>
        <end position="326"/>
    </location>
</feature>
<feature type="region of interest" description="Disordered" evidence="1">
    <location>
        <begin position="967"/>
        <end position="986"/>
    </location>
</feature>
<feature type="compositionally biased region" description="Polar residues" evidence="1">
    <location>
        <begin position="1285"/>
        <end position="1297"/>
    </location>
</feature>
<feature type="compositionally biased region" description="Basic and acidic residues" evidence="1">
    <location>
        <begin position="374"/>
        <end position="384"/>
    </location>
</feature>
<feature type="compositionally biased region" description="Low complexity" evidence="1">
    <location>
        <begin position="1823"/>
        <end position="1839"/>
    </location>
</feature>
<feature type="compositionally biased region" description="Polar residues" evidence="1">
    <location>
        <begin position="1166"/>
        <end position="1186"/>
    </location>
</feature>
<feature type="compositionally biased region" description="Basic and acidic residues" evidence="1">
    <location>
        <begin position="1190"/>
        <end position="1199"/>
    </location>
</feature>